<dbReference type="Gene3D" id="3.90.1150.10">
    <property type="entry name" value="Aspartate Aminotransferase, domain 1"/>
    <property type="match status" value="1"/>
</dbReference>
<comment type="cofactor">
    <cofactor evidence="1">
        <name>pyridoxal 5'-phosphate</name>
        <dbReference type="ChEBI" id="CHEBI:597326"/>
    </cofactor>
</comment>
<accession>A0A3B0V6Q1</accession>
<evidence type="ECO:0000256" key="3">
    <source>
        <dbReference type="ARBA" id="ARBA00010008"/>
    </source>
</evidence>
<comment type="similarity">
    <text evidence="3">Belongs to the class-II pyridoxal-phosphate-dependent aminotransferase family. BioF subfamily.</text>
</comment>
<evidence type="ECO:0000256" key="7">
    <source>
        <dbReference type="ARBA" id="ARBA00022756"/>
    </source>
</evidence>
<dbReference type="InterPro" id="IPR015424">
    <property type="entry name" value="PyrdxlP-dep_Trfase"/>
</dbReference>
<dbReference type="AlphaFoldDB" id="A0A3B0V6Q1"/>
<proteinExistence type="inferred from homology"/>
<dbReference type="SUPFAM" id="SSF53383">
    <property type="entry name" value="PLP-dependent transferases"/>
    <property type="match status" value="1"/>
</dbReference>
<dbReference type="EMBL" id="UOEZ01000002">
    <property type="protein sequence ID" value="VAW34412.1"/>
    <property type="molecule type" value="Genomic_DNA"/>
</dbReference>
<gene>
    <name evidence="13" type="ORF">MNBD_DELTA02-540</name>
</gene>
<evidence type="ECO:0000256" key="2">
    <source>
        <dbReference type="ARBA" id="ARBA00004746"/>
    </source>
</evidence>
<evidence type="ECO:0000256" key="10">
    <source>
        <dbReference type="ARBA" id="ARBA00033381"/>
    </source>
</evidence>
<dbReference type="InterPro" id="IPR004839">
    <property type="entry name" value="Aminotransferase_I/II_large"/>
</dbReference>
<keyword evidence="7" id="KW-0093">Biotin biosynthesis</keyword>
<evidence type="ECO:0000256" key="8">
    <source>
        <dbReference type="ARBA" id="ARBA00022898"/>
    </source>
</evidence>
<dbReference type="InterPro" id="IPR015422">
    <property type="entry name" value="PyrdxlP-dep_Trfase_small"/>
</dbReference>
<evidence type="ECO:0000256" key="5">
    <source>
        <dbReference type="ARBA" id="ARBA00013187"/>
    </source>
</evidence>
<evidence type="ECO:0000256" key="4">
    <source>
        <dbReference type="ARBA" id="ARBA00011738"/>
    </source>
</evidence>
<dbReference type="GO" id="GO:0030170">
    <property type="term" value="F:pyridoxal phosphate binding"/>
    <property type="evidence" value="ECO:0007669"/>
    <property type="project" value="InterPro"/>
</dbReference>
<evidence type="ECO:0000256" key="11">
    <source>
        <dbReference type="ARBA" id="ARBA00047715"/>
    </source>
</evidence>
<feature type="domain" description="Aminotransferase class I/classII large" evidence="12">
    <location>
        <begin position="44"/>
        <end position="385"/>
    </location>
</feature>
<name>A0A3B0V6Q1_9ZZZZ</name>
<comment type="catalytic activity">
    <reaction evidence="11">
        <text>6-carboxyhexanoyl-[ACP] + L-alanine + H(+) = (8S)-8-amino-7-oxononanoate + holo-[ACP] + CO2</text>
        <dbReference type="Rhea" id="RHEA:42288"/>
        <dbReference type="Rhea" id="RHEA-COMP:9685"/>
        <dbReference type="Rhea" id="RHEA-COMP:9955"/>
        <dbReference type="ChEBI" id="CHEBI:15378"/>
        <dbReference type="ChEBI" id="CHEBI:16526"/>
        <dbReference type="ChEBI" id="CHEBI:57972"/>
        <dbReference type="ChEBI" id="CHEBI:64479"/>
        <dbReference type="ChEBI" id="CHEBI:78846"/>
        <dbReference type="ChEBI" id="CHEBI:149468"/>
        <dbReference type="EC" id="2.3.1.47"/>
    </reaction>
</comment>
<reference evidence="13" key="1">
    <citation type="submission" date="2018-06" db="EMBL/GenBank/DDBJ databases">
        <authorList>
            <person name="Zhirakovskaya E."/>
        </authorList>
    </citation>
    <scope>NUCLEOTIDE SEQUENCE</scope>
</reference>
<dbReference type="PANTHER" id="PTHR13693:SF100">
    <property type="entry name" value="8-AMINO-7-OXONONANOATE SYNTHASE"/>
    <property type="match status" value="1"/>
</dbReference>
<evidence type="ECO:0000256" key="1">
    <source>
        <dbReference type="ARBA" id="ARBA00001933"/>
    </source>
</evidence>
<comment type="subunit">
    <text evidence="4">Homodimer.</text>
</comment>
<protein>
    <recommendedName>
        <fullName evidence="5">8-amino-7-oxononanoate synthase</fullName>
        <ecNumber evidence="5">2.3.1.47</ecNumber>
    </recommendedName>
    <alternativeName>
        <fullName evidence="9">7-keto-8-amino-pelargonic acid synthase</fullName>
    </alternativeName>
    <alternativeName>
        <fullName evidence="10">8-amino-7-ketopelargonate synthase</fullName>
    </alternativeName>
</protein>
<keyword evidence="8" id="KW-0663">Pyridoxal phosphate</keyword>
<keyword evidence="13" id="KW-0012">Acyltransferase</keyword>
<dbReference type="EC" id="2.3.1.47" evidence="5"/>
<keyword evidence="6 13" id="KW-0808">Transferase</keyword>
<evidence type="ECO:0000256" key="9">
    <source>
        <dbReference type="ARBA" id="ARBA00032610"/>
    </source>
</evidence>
<dbReference type="Pfam" id="PF00155">
    <property type="entry name" value="Aminotran_1_2"/>
    <property type="match status" value="1"/>
</dbReference>
<dbReference type="InterPro" id="IPR001917">
    <property type="entry name" value="Aminotrans_II_pyridoxalP_BS"/>
</dbReference>
<evidence type="ECO:0000259" key="12">
    <source>
        <dbReference type="Pfam" id="PF00155"/>
    </source>
</evidence>
<dbReference type="Gene3D" id="3.40.640.10">
    <property type="entry name" value="Type I PLP-dependent aspartate aminotransferase-like (Major domain)"/>
    <property type="match status" value="1"/>
</dbReference>
<dbReference type="GO" id="GO:0008710">
    <property type="term" value="F:8-amino-7-oxononanoate synthase activity"/>
    <property type="evidence" value="ECO:0007669"/>
    <property type="project" value="UniProtKB-EC"/>
</dbReference>
<comment type="pathway">
    <text evidence="2">Cofactor biosynthesis; biotin biosynthesis.</text>
</comment>
<evidence type="ECO:0000256" key="6">
    <source>
        <dbReference type="ARBA" id="ARBA00022679"/>
    </source>
</evidence>
<organism evidence="13">
    <name type="scientific">hydrothermal vent metagenome</name>
    <dbReference type="NCBI Taxonomy" id="652676"/>
    <lineage>
        <taxon>unclassified sequences</taxon>
        <taxon>metagenomes</taxon>
        <taxon>ecological metagenomes</taxon>
    </lineage>
</organism>
<evidence type="ECO:0000313" key="13">
    <source>
        <dbReference type="EMBL" id="VAW34412.1"/>
    </source>
</evidence>
<dbReference type="CDD" id="cd06454">
    <property type="entry name" value="KBL_like"/>
    <property type="match status" value="1"/>
</dbReference>
<dbReference type="PANTHER" id="PTHR13693">
    <property type="entry name" value="CLASS II AMINOTRANSFERASE/8-AMINO-7-OXONONANOATE SYNTHASE"/>
    <property type="match status" value="1"/>
</dbReference>
<dbReference type="InterPro" id="IPR050087">
    <property type="entry name" value="AON_synthase_class-II"/>
</dbReference>
<dbReference type="PROSITE" id="PS00599">
    <property type="entry name" value="AA_TRANSFER_CLASS_2"/>
    <property type="match status" value="1"/>
</dbReference>
<dbReference type="InterPro" id="IPR015421">
    <property type="entry name" value="PyrdxlP-dep_Trfase_major"/>
</dbReference>
<sequence>MKADTKKTLKDLREKGLLRSPRLITQPRRPSESRHVMVDGKAALELCSNDYLGLATHPELKEAAVAATAKYGTGAGASRLVSGTMAPHVELESAIKGFIGTESALLFNSGWHANTGIIPALATRGGEIFTDKLDHASIIDGCLISRARLRRYPHADTGKLEGLLERSTASTKVIITDGLFSMDGDLAPVRKLVALSEKYNARLIIDDAHGIGALGANGRGGIEELGLDTGELTRAGTVVIGTFGKAFGSYGAFALADADTITLLTNKARSFIYSTALPPALCMASIKAIEIIRAEPQRRTRLRENSLLMRELLSDRGLKTIKGSSHIIPVIIGGAEEATQVAASLLEDGVFIQAIRPPTVAPQTARLRITVSSEHTKEELRKAATLIQEAVGGQRD</sequence>
<dbReference type="GO" id="GO:0009102">
    <property type="term" value="P:biotin biosynthetic process"/>
    <property type="evidence" value="ECO:0007669"/>
    <property type="project" value="UniProtKB-KW"/>
</dbReference>